<dbReference type="SUPFAM" id="SSF49785">
    <property type="entry name" value="Galactose-binding domain-like"/>
    <property type="match status" value="1"/>
</dbReference>
<dbReference type="InterPro" id="IPR011658">
    <property type="entry name" value="PA14_dom"/>
</dbReference>
<dbReference type="SUPFAM" id="SSF56988">
    <property type="entry name" value="Anthrax protective antigen"/>
    <property type="match status" value="1"/>
</dbReference>
<name>A0ABW2FH34_9BACL</name>
<dbReference type="PROSITE" id="PS50853">
    <property type="entry name" value="FN3"/>
    <property type="match status" value="6"/>
</dbReference>
<accession>A0ABW2FH34</accession>
<dbReference type="InterPro" id="IPR008979">
    <property type="entry name" value="Galactose-bd-like_sf"/>
</dbReference>
<dbReference type="SMART" id="SM00060">
    <property type="entry name" value="FN3"/>
    <property type="match status" value="8"/>
</dbReference>
<dbReference type="Pfam" id="PF07691">
    <property type="entry name" value="PA14"/>
    <property type="match status" value="1"/>
</dbReference>
<dbReference type="Gene3D" id="2.60.120.430">
    <property type="entry name" value="Galactose-binding lectin"/>
    <property type="match status" value="1"/>
</dbReference>
<reference evidence="4" key="1">
    <citation type="journal article" date="2019" name="Int. J. Syst. Evol. Microbiol.">
        <title>The Global Catalogue of Microorganisms (GCM) 10K type strain sequencing project: providing services to taxonomists for standard genome sequencing and annotation.</title>
        <authorList>
            <consortium name="The Broad Institute Genomics Platform"/>
            <consortium name="The Broad Institute Genome Sequencing Center for Infectious Disease"/>
            <person name="Wu L."/>
            <person name="Ma J."/>
        </authorList>
    </citation>
    <scope>NUCLEOTIDE SEQUENCE [LARGE SCALE GENOMIC DNA]</scope>
    <source>
        <strain evidence="4">KCTC 12907</strain>
    </source>
</reference>
<proteinExistence type="predicted"/>
<dbReference type="Gene3D" id="2.60.40.10">
    <property type="entry name" value="Immunoglobulins"/>
    <property type="match status" value="7"/>
</dbReference>
<evidence type="ECO:0000259" key="1">
    <source>
        <dbReference type="PROSITE" id="PS50853"/>
    </source>
</evidence>
<feature type="domain" description="PA14" evidence="2">
    <location>
        <begin position="480"/>
        <end position="618"/>
    </location>
</feature>
<comment type="caution">
    <text evidence="3">The sequence shown here is derived from an EMBL/GenBank/DDBJ whole genome shotgun (WGS) entry which is preliminary data.</text>
</comment>
<feature type="domain" description="Fibronectin type-III" evidence="1">
    <location>
        <begin position="621"/>
        <end position="703"/>
    </location>
</feature>
<protein>
    <submittedName>
        <fullName evidence="3">Fibronectin type III domain-containing protein</fullName>
    </submittedName>
</protein>
<keyword evidence="4" id="KW-1185">Reference proteome</keyword>
<dbReference type="Gene3D" id="3.90.182.10">
    <property type="entry name" value="Toxin - Anthrax Protective Antigen,domain 1"/>
    <property type="match status" value="1"/>
</dbReference>
<dbReference type="Pfam" id="PF00041">
    <property type="entry name" value="fn3"/>
    <property type="match status" value="4"/>
</dbReference>
<gene>
    <name evidence="3" type="ORF">ACFQMJ_22975</name>
</gene>
<dbReference type="InterPro" id="IPR013783">
    <property type="entry name" value="Ig-like_fold"/>
</dbReference>
<dbReference type="RefSeq" id="WP_378044922.1">
    <property type="nucleotide sequence ID" value="NZ_JBHMDN010000006.1"/>
</dbReference>
<dbReference type="PANTHER" id="PTHR24099:SF11">
    <property type="entry name" value="FIBRONECTIN TYPE III DOMAIN-CONTAINING 3BA-RELATED"/>
    <property type="match status" value="1"/>
</dbReference>
<feature type="domain" description="Fibronectin type-III" evidence="1">
    <location>
        <begin position="1191"/>
        <end position="1275"/>
    </location>
</feature>
<feature type="domain" description="Fibronectin type-III" evidence="1">
    <location>
        <begin position="782"/>
        <end position="865"/>
    </location>
</feature>
<feature type="domain" description="Fibronectin type-III" evidence="1">
    <location>
        <begin position="1107"/>
        <end position="1190"/>
    </location>
</feature>
<dbReference type="EMBL" id="JBHTAI010000016">
    <property type="protein sequence ID" value="MFC7151411.1"/>
    <property type="molecule type" value="Genomic_DNA"/>
</dbReference>
<dbReference type="CDD" id="cd00063">
    <property type="entry name" value="FN3"/>
    <property type="match status" value="7"/>
</dbReference>
<organism evidence="3 4">
    <name type="scientific">Cohnella cellulosilytica</name>
    <dbReference type="NCBI Taxonomy" id="986710"/>
    <lineage>
        <taxon>Bacteria</taxon>
        <taxon>Bacillati</taxon>
        <taxon>Bacillota</taxon>
        <taxon>Bacilli</taxon>
        <taxon>Bacillales</taxon>
        <taxon>Paenibacillaceae</taxon>
        <taxon>Cohnella</taxon>
    </lineage>
</organism>
<dbReference type="PANTHER" id="PTHR24099">
    <property type="entry name" value="E3 UBIQUITIN-PROTEIN LIGASE TRIM36-RELATED"/>
    <property type="match status" value="1"/>
</dbReference>
<dbReference type="InterPro" id="IPR050617">
    <property type="entry name" value="E3_ligase_FN3/SPRY"/>
</dbReference>
<dbReference type="SMART" id="SM00758">
    <property type="entry name" value="PA14"/>
    <property type="match status" value="1"/>
</dbReference>
<evidence type="ECO:0000313" key="3">
    <source>
        <dbReference type="EMBL" id="MFC7151411.1"/>
    </source>
</evidence>
<dbReference type="Proteomes" id="UP001596378">
    <property type="component" value="Unassembled WGS sequence"/>
</dbReference>
<evidence type="ECO:0000313" key="4">
    <source>
        <dbReference type="Proteomes" id="UP001596378"/>
    </source>
</evidence>
<evidence type="ECO:0000259" key="2">
    <source>
        <dbReference type="PROSITE" id="PS51820"/>
    </source>
</evidence>
<dbReference type="PROSITE" id="PS51820">
    <property type="entry name" value="PA14"/>
    <property type="match status" value="1"/>
</dbReference>
<dbReference type="InterPro" id="IPR003961">
    <property type="entry name" value="FN3_dom"/>
</dbReference>
<feature type="domain" description="Fibronectin type-III" evidence="1">
    <location>
        <begin position="866"/>
        <end position="947"/>
    </location>
</feature>
<dbReference type="InterPro" id="IPR037524">
    <property type="entry name" value="PA14/GLEYA"/>
</dbReference>
<dbReference type="InterPro" id="IPR036116">
    <property type="entry name" value="FN3_sf"/>
</dbReference>
<feature type="domain" description="Fibronectin type-III" evidence="1">
    <location>
        <begin position="948"/>
        <end position="1028"/>
    </location>
</feature>
<sequence>MKGSFVSIVAKILCFALLTQIFVLTWGGHPVQASSMLPDIHIQFGGGSTAAGDTPIPDYGEIYGERNGHTYGWNFDHTSFSVNEAVYGPSTLDSSIIVQPGGQWEIELPSGSYEVEVSVGNSVYGSMNTLRVEDVVFWDQLALPAGNYETAKNRVQVSDGRLSVAADPVSASTSIRSITIAKVVPVIRQMSLPNIGLPAVQNKQPGDTILLSGRQSNEHNAIPAIKVQGLGQAINTYLNAQLSSMEQLISTMEMQASTCTGCSAGDLESAIAGSPDEQIVMKTGHLNLDNSATFGSPDKPVFLIAEGINTNRDLTLTVYGVLAIKGNLNANTNLTMNILAPQSSGSSIRGDLWIGGTLHLNNDSAVEVSGDFMAGSLIYNNGQLNVRADRVLVSNQLHINTKVDMNVTQEMVVGNLVSNNQTANIRVNSGDLFIRDDIQVNNHLSLQTGGVVAIGGSLTANQKPLVSTGIGEDARTKLNYRIYGLNAEYYSEPDLTGDLSAVVDENVNLNNILPVSKPGLNDGNMSVRWTGTVTPYYSETYEFEMDVRGGVKLWVNGVLLIDKWEETGNGTFSGSLPLEAGEEYGIQIEYANRGGQQPRILLNWASESGAKEVVPQSQLSPFEVPVLTTVATENAINLEWTTSFNANGYEMEADGTLYPLGNQSSFAHTPLETGTLHRYRVRAVNNGIKGGWSPIQEVWTLPGIPANIRLESTSNSVTLTWDEVTGADGYDIETYNTVIDNGNSTTYTEIDLNPNLQRTFRIRARNSSGFGQWSIIVAKSTVPGATSSLYTVATDTSVSVSWDAVSGATSYDLEIDGTILEGIADTHYLHENLQPNTIHTYRVRSRNSEGSSGWSEAVQVITLPSVPRNLRSTAVSGDRISLEWDESTGAVFYELEINGVVVDVGTSTQYDHSGLESNTEHIFRIRARSESATGNWSEPITRTTLSGVPVNLRAVSTSTGITLSWEPVIGAIGYEVEADGQVITNGLNTTYTHSDLMPFTEHAYRVRAISQAGAGLWSDLLIATTGLDIPALNARALSKTSIVLSWLAVPGATAYDLMVDGEIIEVGNVTEFIHDGLLPYSWHAYRIRAKSGSLTGPWSAALTKATQVGTPVITGLHATFSEITVEWEAVAGATGYEIEADSAIVDVGAATSYIHRNLLPNTLHTYRVRAKSGDDAGDWSDWSELSTKATPPITPTRFGADTNTHHIQLHWDASPGALSYDLEVDGRIVRGITGTSYTHRDLVPNTMHVYRVRASNTGGISPWSNAIKPRTIPELTVDAGQGTTFNFVVVIPVQPGLTERTVTVTYNPDELEIQDLSAATPEIEVAVGPINGTNMIVSDIGEGRIVFRISNALKTTVNIIRFTAKTNEASLITYKVE</sequence>
<dbReference type="SUPFAM" id="SSF49265">
    <property type="entry name" value="Fibronectin type III"/>
    <property type="match status" value="5"/>
</dbReference>